<dbReference type="GO" id="GO:0001786">
    <property type="term" value="F:phosphatidylserine binding"/>
    <property type="evidence" value="ECO:0007669"/>
    <property type="project" value="TreeGrafter"/>
</dbReference>
<dbReference type="Pfam" id="PF00191">
    <property type="entry name" value="Annexin"/>
    <property type="match status" value="2"/>
</dbReference>
<reference evidence="6 8" key="2">
    <citation type="submission" date="2024-07" db="EMBL/GenBank/DDBJ databases">
        <authorList>
            <person name="Akdeniz Z."/>
        </authorList>
    </citation>
    <scope>NUCLEOTIDE SEQUENCE [LARGE SCALE GENOMIC DNA]</scope>
</reference>
<evidence type="ECO:0000313" key="5">
    <source>
        <dbReference type="EMBL" id="CAI9967311.1"/>
    </source>
</evidence>
<dbReference type="GO" id="GO:0005544">
    <property type="term" value="F:calcium-dependent phospholipid binding"/>
    <property type="evidence" value="ECO:0007669"/>
    <property type="project" value="InterPro"/>
</dbReference>
<dbReference type="Proteomes" id="UP001642409">
    <property type="component" value="Unassembled WGS sequence"/>
</dbReference>
<dbReference type="EMBL" id="CATOUU010000557">
    <property type="protein sequence ID" value="CAI9934039.1"/>
    <property type="molecule type" value="Genomic_DNA"/>
</dbReference>
<name>A0AA86PDC8_9EUKA</name>
<dbReference type="GO" id="GO:0005737">
    <property type="term" value="C:cytoplasm"/>
    <property type="evidence" value="ECO:0007669"/>
    <property type="project" value="TreeGrafter"/>
</dbReference>
<comment type="caution">
    <text evidence="4">The sequence shown here is derived from an EMBL/GenBank/DDBJ whole genome shotgun (WGS) entry which is preliminary data.</text>
</comment>
<evidence type="ECO:0000256" key="3">
    <source>
        <dbReference type="ARBA" id="ARBA00023216"/>
    </source>
</evidence>
<dbReference type="GO" id="GO:0005509">
    <property type="term" value="F:calcium ion binding"/>
    <property type="evidence" value="ECO:0007669"/>
    <property type="project" value="InterPro"/>
</dbReference>
<evidence type="ECO:0000256" key="1">
    <source>
        <dbReference type="ARBA" id="ARBA00007831"/>
    </source>
</evidence>
<dbReference type="EMBL" id="CAXDID020000281">
    <property type="protein sequence ID" value="CAL6069948.1"/>
    <property type="molecule type" value="Genomic_DNA"/>
</dbReference>
<dbReference type="Gene3D" id="1.10.220.10">
    <property type="entry name" value="Annexin"/>
    <property type="match status" value="4"/>
</dbReference>
<gene>
    <name evidence="4" type="ORF">HINF_LOCUS21684</name>
    <name evidence="6" type="ORF">HINF_LOCUS54220</name>
    <name evidence="5" type="ORF">HINF_LOCUS54956</name>
    <name evidence="7" type="ORF">HINF_LOCUS78634</name>
</gene>
<dbReference type="PRINTS" id="PR00196">
    <property type="entry name" value="ANNEXIN"/>
</dbReference>
<reference evidence="4" key="1">
    <citation type="submission" date="2023-06" db="EMBL/GenBank/DDBJ databases">
        <authorList>
            <person name="Kurt Z."/>
        </authorList>
    </citation>
    <scope>NUCLEOTIDE SEQUENCE</scope>
</reference>
<sequence>MIFANEIHIACNRTGTDEQSILNVISQCSMEDLQLVSRAYYVSFGKPIYHLLKNEISGKFREIILGSFEGRYQYWIRQIREAIKAADQKAFIELVIMGNTYDWFQIKQQYFNTYDRNVVDDILKVLNNIAKNADWVKLLSGWIFQMRYPRCQPENDADELYKAAKGAGTDVNTFIRLFCSTTNEEFVQIARIYQEKYKIPLRQTIIIEFSGKSEKVFLLAHDYLISPTKGCCWIINNSINCSRDKSLVDITVLFRDQYSSEILQVYKESFGNLTKEIKQHCTGWFEKALLSLWKAQ</sequence>
<evidence type="ECO:0000313" key="8">
    <source>
        <dbReference type="Proteomes" id="UP001642409"/>
    </source>
</evidence>
<dbReference type="EMBL" id="CAXDID020000882">
    <property type="protein sequence ID" value="CAL6115457.1"/>
    <property type="molecule type" value="Genomic_DNA"/>
</dbReference>
<dbReference type="EMBL" id="CATOUU010001020">
    <property type="protein sequence ID" value="CAI9967311.1"/>
    <property type="molecule type" value="Genomic_DNA"/>
</dbReference>
<dbReference type="PANTHER" id="PTHR10502">
    <property type="entry name" value="ANNEXIN"/>
    <property type="match status" value="1"/>
</dbReference>
<dbReference type="AlphaFoldDB" id="A0AA86PDC8"/>
<proteinExistence type="inferred from homology"/>
<evidence type="ECO:0000256" key="2">
    <source>
        <dbReference type="ARBA" id="ARBA00022737"/>
    </source>
</evidence>
<evidence type="ECO:0000313" key="6">
    <source>
        <dbReference type="EMBL" id="CAL6069948.1"/>
    </source>
</evidence>
<dbReference type="PANTHER" id="PTHR10502:SF102">
    <property type="entry name" value="ANNEXIN B11"/>
    <property type="match status" value="1"/>
</dbReference>
<keyword evidence="2" id="KW-0677">Repeat</keyword>
<dbReference type="SMART" id="SM00335">
    <property type="entry name" value="ANX"/>
    <property type="match status" value="3"/>
</dbReference>
<accession>A0AA86PDC8</accession>
<dbReference type="InterPro" id="IPR037104">
    <property type="entry name" value="Annexin_sf"/>
</dbReference>
<dbReference type="GO" id="GO:0005886">
    <property type="term" value="C:plasma membrane"/>
    <property type="evidence" value="ECO:0007669"/>
    <property type="project" value="TreeGrafter"/>
</dbReference>
<dbReference type="PROSITE" id="PS51897">
    <property type="entry name" value="ANNEXIN_2"/>
    <property type="match status" value="2"/>
</dbReference>
<keyword evidence="8" id="KW-1185">Reference proteome</keyword>
<evidence type="ECO:0000313" key="7">
    <source>
        <dbReference type="EMBL" id="CAL6115457.1"/>
    </source>
</evidence>
<dbReference type="SUPFAM" id="SSF47874">
    <property type="entry name" value="Annexin"/>
    <property type="match status" value="1"/>
</dbReference>
<evidence type="ECO:0000313" key="4">
    <source>
        <dbReference type="EMBL" id="CAI9934039.1"/>
    </source>
</evidence>
<dbReference type="InterPro" id="IPR018502">
    <property type="entry name" value="Annexin_repeat"/>
</dbReference>
<dbReference type="InterPro" id="IPR001464">
    <property type="entry name" value="Annexin"/>
</dbReference>
<protein>
    <submittedName>
        <fullName evidence="4">Annexin 1</fullName>
    </submittedName>
    <submittedName>
        <fullName evidence="6">Annexin_1</fullName>
    </submittedName>
</protein>
<keyword evidence="3" id="KW-0041">Annexin</keyword>
<comment type="similarity">
    <text evidence="1">Belongs to the annexin family.</text>
</comment>
<organism evidence="4">
    <name type="scientific">Hexamita inflata</name>
    <dbReference type="NCBI Taxonomy" id="28002"/>
    <lineage>
        <taxon>Eukaryota</taxon>
        <taxon>Metamonada</taxon>
        <taxon>Diplomonadida</taxon>
        <taxon>Hexamitidae</taxon>
        <taxon>Hexamitinae</taxon>
        <taxon>Hexamita</taxon>
    </lineage>
</organism>